<sequence length="155" mass="17375">MEENFYTAAAALNGAGILDVKAMETIYRLECSGEHFYNMLAERIGNEEAAELLRRNGREELAHARRIAKAISIRLGHEWEPSAEIATLLPIPMPDEISVEMFHGIVQGEMSGDAGYQAWADQETDPEVEKLLRLNGREETIHAGRVNQVLEILSR</sequence>
<evidence type="ECO:0000313" key="2">
    <source>
        <dbReference type="EMBL" id="CAB4732659.1"/>
    </source>
</evidence>
<evidence type="ECO:0000313" key="5">
    <source>
        <dbReference type="EMBL" id="CAB4911546.1"/>
    </source>
</evidence>
<proteinExistence type="predicted"/>
<dbReference type="EMBL" id="CAFBPS010000177">
    <property type="protein sequence ID" value="CAB5036650.1"/>
    <property type="molecule type" value="Genomic_DNA"/>
</dbReference>
<feature type="domain" description="Rubrerythrin diiron-binding" evidence="1">
    <location>
        <begin position="27"/>
        <end position="73"/>
    </location>
</feature>
<dbReference type="EMBL" id="CAFBMF010000137">
    <property type="protein sequence ID" value="CAB4911546.1"/>
    <property type="molecule type" value="Genomic_DNA"/>
</dbReference>
<dbReference type="InterPro" id="IPR012347">
    <property type="entry name" value="Ferritin-like"/>
</dbReference>
<name>A0A6J6SEE9_9ZZZZ</name>
<gene>
    <name evidence="2" type="ORF">UFOPK2658_01783</name>
    <name evidence="3" type="ORF">UFOPK2880_01935</name>
    <name evidence="4" type="ORF">UFOPK3004_01618</name>
    <name evidence="5" type="ORF">UFOPK3494_01560</name>
    <name evidence="6" type="ORF">UFOPK4134_01645</name>
</gene>
<evidence type="ECO:0000259" key="1">
    <source>
        <dbReference type="Pfam" id="PF02915"/>
    </source>
</evidence>
<dbReference type="SUPFAM" id="SSF47240">
    <property type="entry name" value="Ferritin-like"/>
    <property type="match status" value="1"/>
</dbReference>
<dbReference type="EMBL" id="CAFAAL010000193">
    <property type="protein sequence ID" value="CAB4817019.1"/>
    <property type="molecule type" value="Genomic_DNA"/>
</dbReference>
<evidence type="ECO:0000313" key="4">
    <source>
        <dbReference type="EMBL" id="CAB4817019.1"/>
    </source>
</evidence>
<organism evidence="2">
    <name type="scientific">freshwater metagenome</name>
    <dbReference type="NCBI Taxonomy" id="449393"/>
    <lineage>
        <taxon>unclassified sequences</taxon>
        <taxon>metagenomes</taxon>
        <taxon>ecological metagenomes</taxon>
    </lineage>
</organism>
<protein>
    <submittedName>
        <fullName evidence="2">Unannotated protein</fullName>
    </submittedName>
</protein>
<accession>A0A6J6SEE9</accession>
<dbReference type="Pfam" id="PF02915">
    <property type="entry name" value="Rubrerythrin"/>
    <property type="match status" value="1"/>
</dbReference>
<dbReference type="EMBL" id="CAEZZP010000207">
    <property type="protein sequence ID" value="CAB4789444.1"/>
    <property type="molecule type" value="Genomic_DNA"/>
</dbReference>
<dbReference type="GO" id="GO:0016491">
    <property type="term" value="F:oxidoreductase activity"/>
    <property type="evidence" value="ECO:0007669"/>
    <property type="project" value="InterPro"/>
</dbReference>
<dbReference type="AlphaFoldDB" id="A0A6J6SEE9"/>
<dbReference type="InterPro" id="IPR009078">
    <property type="entry name" value="Ferritin-like_SF"/>
</dbReference>
<evidence type="ECO:0000313" key="3">
    <source>
        <dbReference type="EMBL" id="CAB4789444.1"/>
    </source>
</evidence>
<evidence type="ECO:0000313" key="6">
    <source>
        <dbReference type="EMBL" id="CAB5036650.1"/>
    </source>
</evidence>
<dbReference type="CDD" id="cd00657">
    <property type="entry name" value="Ferritin_like"/>
    <property type="match status" value="1"/>
</dbReference>
<dbReference type="InterPro" id="IPR003251">
    <property type="entry name" value="Rr_diiron-bd_dom"/>
</dbReference>
<reference evidence="2" key="1">
    <citation type="submission" date="2020-05" db="EMBL/GenBank/DDBJ databases">
        <authorList>
            <person name="Chiriac C."/>
            <person name="Salcher M."/>
            <person name="Ghai R."/>
            <person name="Kavagutti S V."/>
        </authorList>
    </citation>
    <scope>NUCLEOTIDE SEQUENCE</scope>
</reference>
<dbReference type="Gene3D" id="1.20.1260.10">
    <property type="match status" value="1"/>
</dbReference>
<dbReference type="GO" id="GO:0046872">
    <property type="term" value="F:metal ion binding"/>
    <property type="evidence" value="ECO:0007669"/>
    <property type="project" value="InterPro"/>
</dbReference>
<dbReference type="EMBL" id="CAEZYH010000123">
    <property type="protein sequence ID" value="CAB4732659.1"/>
    <property type="molecule type" value="Genomic_DNA"/>
</dbReference>